<dbReference type="GO" id="GO:0022857">
    <property type="term" value="F:transmembrane transporter activity"/>
    <property type="evidence" value="ECO:0007669"/>
    <property type="project" value="InterPro"/>
</dbReference>
<dbReference type="AlphaFoldDB" id="A0A6M4H8B1"/>
<evidence type="ECO:0000256" key="12">
    <source>
        <dbReference type="RuleBase" id="RU363032"/>
    </source>
</evidence>
<dbReference type="KEGG" id="upl:DSM104440_02214"/>
<keyword evidence="5 12" id="KW-0812">Transmembrane</keyword>
<name>A0A6M4H8B1_9PROT</name>
<dbReference type="InterPro" id="IPR043429">
    <property type="entry name" value="ArtM/GltK/GlnP/TcyL/YhdX-like"/>
</dbReference>
<evidence type="ECO:0000313" key="15">
    <source>
        <dbReference type="Proteomes" id="UP000503096"/>
    </source>
</evidence>
<reference evidence="14 15" key="1">
    <citation type="submission" date="2020-04" db="EMBL/GenBank/DDBJ databases">
        <title>Usitatibacter rugosus gen. nov., sp. nov. and Usitatibacter palustris sp. nov., novel members of Usitatibacteraceae fam. nov. within the order Nitrosomonadales isolated from soil.</title>
        <authorList>
            <person name="Huber K.J."/>
            <person name="Neumann-Schaal M."/>
            <person name="Geppert A."/>
            <person name="Luckner M."/>
            <person name="Wanner G."/>
            <person name="Overmann J."/>
        </authorList>
    </citation>
    <scope>NUCLEOTIDE SEQUENCE [LARGE SCALE GENOMIC DNA]</scope>
    <source>
        <strain evidence="14 15">Swamp67</strain>
    </source>
</reference>
<dbReference type="Gene3D" id="1.10.3720.10">
    <property type="entry name" value="MetI-like"/>
    <property type="match status" value="1"/>
</dbReference>
<evidence type="ECO:0000313" key="14">
    <source>
        <dbReference type="EMBL" id="QJR15395.1"/>
    </source>
</evidence>
<dbReference type="Proteomes" id="UP000503096">
    <property type="component" value="Chromosome"/>
</dbReference>
<evidence type="ECO:0000256" key="4">
    <source>
        <dbReference type="ARBA" id="ARBA00022475"/>
    </source>
</evidence>
<evidence type="ECO:0000256" key="8">
    <source>
        <dbReference type="ARBA" id="ARBA00023136"/>
    </source>
</evidence>
<dbReference type="GO" id="GO:0006865">
    <property type="term" value="P:amino acid transport"/>
    <property type="evidence" value="ECO:0007669"/>
    <property type="project" value="UniProtKB-KW"/>
</dbReference>
<dbReference type="InterPro" id="IPR035906">
    <property type="entry name" value="MetI-like_sf"/>
</dbReference>
<keyword evidence="15" id="KW-1185">Reference proteome</keyword>
<dbReference type="InterPro" id="IPR010065">
    <property type="entry name" value="AA_ABC_transptr_permease_3TM"/>
</dbReference>
<dbReference type="NCBIfam" id="TIGR01726">
    <property type="entry name" value="HEQRo_perm_3TM"/>
    <property type="match status" value="1"/>
</dbReference>
<evidence type="ECO:0000256" key="10">
    <source>
        <dbReference type="ARBA" id="ARBA00062718"/>
    </source>
</evidence>
<dbReference type="PROSITE" id="PS50928">
    <property type="entry name" value="ABC_TM1"/>
    <property type="match status" value="1"/>
</dbReference>
<evidence type="ECO:0000256" key="3">
    <source>
        <dbReference type="ARBA" id="ARBA00022448"/>
    </source>
</evidence>
<evidence type="ECO:0000256" key="5">
    <source>
        <dbReference type="ARBA" id="ARBA00022692"/>
    </source>
</evidence>
<dbReference type="InterPro" id="IPR000515">
    <property type="entry name" value="MetI-like"/>
</dbReference>
<evidence type="ECO:0000256" key="6">
    <source>
        <dbReference type="ARBA" id="ARBA00022970"/>
    </source>
</evidence>
<dbReference type="CDD" id="cd06261">
    <property type="entry name" value="TM_PBP2"/>
    <property type="match status" value="1"/>
</dbReference>
<evidence type="ECO:0000256" key="9">
    <source>
        <dbReference type="ARBA" id="ARBA00060298"/>
    </source>
</evidence>
<protein>
    <recommendedName>
        <fullName evidence="11">Glutamate/aspartate import permease protein GltK</fullName>
    </recommendedName>
</protein>
<evidence type="ECO:0000256" key="2">
    <source>
        <dbReference type="ARBA" id="ARBA00010072"/>
    </source>
</evidence>
<feature type="transmembrane region" description="Helical" evidence="12">
    <location>
        <begin position="56"/>
        <end position="77"/>
    </location>
</feature>
<organism evidence="14 15">
    <name type="scientific">Usitatibacter palustris</name>
    <dbReference type="NCBI Taxonomy" id="2732487"/>
    <lineage>
        <taxon>Bacteria</taxon>
        <taxon>Pseudomonadati</taxon>
        <taxon>Pseudomonadota</taxon>
        <taxon>Betaproteobacteria</taxon>
        <taxon>Nitrosomonadales</taxon>
        <taxon>Usitatibacteraceae</taxon>
        <taxon>Usitatibacter</taxon>
    </lineage>
</organism>
<proteinExistence type="inferred from homology"/>
<keyword evidence="8 12" id="KW-0472">Membrane</keyword>
<keyword evidence="3 12" id="KW-0813">Transport</keyword>
<evidence type="ECO:0000256" key="1">
    <source>
        <dbReference type="ARBA" id="ARBA00004429"/>
    </source>
</evidence>
<dbReference type="PANTHER" id="PTHR30614:SF1">
    <property type="entry name" value="GLUTAMATE_ASPARTATE IMPORT PERMEASE PROTEIN GLTK"/>
    <property type="match status" value="1"/>
</dbReference>
<comment type="subunit">
    <text evidence="10">The complex is composed of two ATP-binding proteins (GltL), two transmembrane proteins (GltJ and GltK) and a solute-binding protein (GltI).</text>
</comment>
<accession>A0A6M4H8B1</accession>
<comment type="similarity">
    <text evidence="2">Belongs to the binding-protein-dependent transport system permease family. HisMQ subfamily.</text>
</comment>
<feature type="transmembrane region" description="Helical" evidence="12">
    <location>
        <begin position="129"/>
        <end position="151"/>
    </location>
</feature>
<comment type="function">
    <text evidence="9">Part of the ABC transporter complex GltIJKL involved in glutamate and aspartate uptake. Probably responsible for the translocation of the substrate across the membrane.</text>
</comment>
<dbReference type="InParanoid" id="A0A6M4H8B1"/>
<evidence type="ECO:0000256" key="7">
    <source>
        <dbReference type="ARBA" id="ARBA00022989"/>
    </source>
</evidence>
<dbReference type="FunCoup" id="A0A6M4H8B1">
    <property type="interactions" value="162"/>
</dbReference>
<dbReference type="Pfam" id="PF00528">
    <property type="entry name" value="BPD_transp_1"/>
    <property type="match status" value="1"/>
</dbReference>
<dbReference type="PANTHER" id="PTHR30614">
    <property type="entry name" value="MEMBRANE COMPONENT OF AMINO ACID ABC TRANSPORTER"/>
    <property type="match status" value="1"/>
</dbReference>
<feature type="transmembrane region" description="Helical" evidence="12">
    <location>
        <begin position="20"/>
        <end position="44"/>
    </location>
</feature>
<dbReference type="SUPFAM" id="SSF161098">
    <property type="entry name" value="MetI-like"/>
    <property type="match status" value="1"/>
</dbReference>
<evidence type="ECO:0000256" key="11">
    <source>
        <dbReference type="ARBA" id="ARBA00073645"/>
    </source>
</evidence>
<keyword evidence="7 12" id="KW-1133">Transmembrane helix</keyword>
<dbReference type="GO" id="GO:0043190">
    <property type="term" value="C:ATP-binding cassette (ABC) transporter complex"/>
    <property type="evidence" value="ECO:0007669"/>
    <property type="project" value="InterPro"/>
</dbReference>
<sequence length="227" mass="25341">MLDFDWSVIWKSREVLWDGMVLSLKLFGIALAGGIFFGTLLALARLSSWKILSYPAAGFVNLIRAIPFIMAIFWFYFLTPMLVSKFTGQQGEAVGPFTSAIVAFILVEAAYYSEIIRAGIQSIPRGQPWAAYALGMNYWQAMGFVVLPQAFRNMVPIMLTQAIILFQDTSLVYVVGLKDFLGAASKGGQITGRIVELYLFVALVFFIICFGASWLVKRIQARYSIAR</sequence>
<dbReference type="RefSeq" id="WP_212758044.1">
    <property type="nucleotide sequence ID" value="NZ_CP053073.1"/>
</dbReference>
<gene>
    <name evidence="14" type="primary">gltK</name>
    <name evidence="14" type="ORF">DSM104440_02214</name>
</gene>
<keyword evidence="6" id="KW-0029">Amino-acid transport</keyword>
<keyword evidence="4" id="KW-1003">Cell membrane</keyword>
<feature type="transmembrane region" description="Helical" evidence="12">
    <location>
        <begin position="197"/>
        <end position="216"/>
    </location>
</feature>
<dbReference type="FunFam" id="1.10.3720.10:FF:000006">
    <property type="entry name" value="Glutamate/aspartate ABC transporter, permease protein GltK"/>
    <property type="match status" value="1"/>
</dbReference>
<dbReference type="EMBL" id="CP053073">
    <property type="protein sequence ID" value="QJR15395.1"/>
    <property type="molecule type" value="Genomic_DNA"/>
</dbReference>
<comment type="subcellular location">
    <subcellularLocation>
        <location evidence="1">Cell inner membrane</location>
        <topology evidence="1">Multi-pass membrane protein</topology>
    </subcellularLocation>
    <subcellularLocation>
        <location evidence="12">Cell membrane</location>
        <topology evidence="12">Multi-pass membrane protein</topology>
    </subcellularLocation>
</comment>
<feature type="transmembrane region" description="Helical" evidence="12">
    <location>
        <begin position="97"/>
        <end position="117"/>
    </location>
</feature>
<feature type="domain" description="ABC transmembrane type-1" evidence="13">
    <location>
        <begin position="20"/>
        <end position="216"/>
    </location>
</feature>
<evidence type="ECO:0000259" key="13">
    <source>
        <dbReference type="PROSITE" id="PS50928"/>
    </source>
</evidence>